<reference evidence="6 7" key="1">
    <citation type="journal article" date="2012" name="Science">
        <title>The Paleozoic origin of enzymatic lignin decomposition reconstructed from 31 fungal genomes.</title>
        <authorList>
            <person name="Floudas D."/>
            <person name="Binder M."/>
            <person name="Riley R."/>
            <person name="Barry K."/>
            <person name="Blanchette R.A."/>
            <person name="Henrissat B."/>
            <person name="Martinez A.T."/>
            <person name="Otillar R."/>
            <person name="Spatafora J.W."/>
            <person name="Yadav J.S."/>
            <person name="Aerts A."/>
            <person name="Benoit I."/>
            <person name="Boyd A."/>
            <person name="Carlson A."/>
            <person name="Copeland A."/>
            <person name="Coutinho P.M."/>
            <person name="de Vries R.P."/>
            <person name="Ferreira P."/>
            <person name="Findley K."/>
            <person name="Foster B."/>
            <person name="Gaskell J."/>
            <person name="Glotzer D."/>
            <person name="Gorecki P."/>
            <person name="Heitman J."/>
            <person name="Hesse C."/>
            <person name="Hori C."/>
            <person name="Igarashi K."/>
            <person name="Jurgens J.A."/>
            <person name="Kallen N."/>
            <person name="Kersten P."/>
            <person name="Kohler A."/>
            <person name="Kuees U."/>
            <person name="Kumar T.K.A."/>
            <person name="Kuo A."/>
            <person name="LaButti K."/>
            <person name="Larrondo L.F."/>
            <person name="Lindquist E."/>
            <person name="Ling A."/>
            <person name="Lombard V."/>
            <person name="Lucas S."/>
            <person name="Lundell T."/>
            <person name="Martin R."/>
            <person name="McLaughlin D.J."/>
            <person name="Morgenstern I."/>
            <person name="Morin E."/>
            <person name="Murat C."/>
            <person name="Nagy L.G."/>
            <person name="Nolan M."/>
            <person name="Ohm R.A."/>
            <person name="Patyshakuliyeva A."/>
            <person name="Rokas A."/>
            <person name="Ruiz-Duenas F.J."/>
            <person name="Sabat G."/>
            <person name="Salamov A."/>
            <person name="Samejima M."/>
            <person name="Schmutz J."/>
            <person name="Slot J.C."/>
            <person name="St John F."/>
            <person name="Stenlid J."/>
            <person name="Sun H."/>
            <person name="Sun S."/>
            <person name="Syed K."/>
            <person name="Tsang A."/>
            <person name="Wiebenga A."/>
            <person name="Young D."/>
            <person name="Pisabarro A."/>
            <person name="Eastwood D.C."/>
            <person name="Martin F."/>
            <person name="Cullen D."/>
            <person name="Grigoriev I.V."/>
            <person name="Hibbett D.S."/>
        </authorList>
    </citation>
    <scope>NUCLEOTIDE SEQUENCE [LARGE SCALE GENOMIC DNA]</scope>
    <source>
        <strain evidence="6 7">ATCC 11539</strain>
    </source>
</reference>
<dbReference type="InterPro" id="IPR003653">
    <property type="entry name" value="Peptidase_C48_C"/>
</dbReference>
<dbReference type="Gene3D" id="3.40.395.10">
    <property type="entry name" value="Adenoviral Proteinase, Chain A"/>
    <property type="match status" value="1"/>
</dbReference>
<dbReference type="AlphaFoldDB" id="S7QN63"/>
<dbReference type="Pfam" id="PF02902">
    <property type="entry name" value="Peptidase_C48"/>
    <property type="match status" value="1"/>
</dbReference>
<evidence type="ECO:0000313" key="6">
    <source>
        <dbReference type="EMBL" id="EPQ60948.1"/>
    </source>
</evidence>
<organism evidence="6 7">
    <name type="scientific">Gloeophyllum trabeum (strain ATCC 11539 / FP-39264 / Madison 617)</name>
    <name type="common">Brown rot fungus</name>
    <dbReference type="NCBI Taxonomy" id="670483"/>
    <lineage>
        <taxon>Eukaryota</taxon>
        <taxon>Fungi</taxon>
        <taxon>Dikarya</taxon>
        <taxon>Basidiomycota</taxon>
        <taxon>Agaricomycotina</taxon>
        <taxon>Agaricomycetes</taxon>
        <taxon>Gloeophyllales</taxon>
        <taxon>Gloeophyllaceae</taxon>
        <taxon>Gloeophyllum</taxon>
    </lineage>
</organism>
<keyword evidence="2" id="KW-0645">Protease</keyword>
<dbReference type="Proteomes" id="UP000030669">
    <property type="component" value="Unassembled WGS sequence"/>
</dbReference>
<accession>S7QN63</accession>
<evidence type="ECO:0000256" key="4">
    <source>
        <dbReference type="ARBA" id="ARBA00022807"/>
    </source>
</evidence>
<dbReference type="HOGENOM" id="CLU_024324_5_0_1"/>
<dbReference type="InterPro" id="IPR038765">
    <property type="entry name" value="Papain-like_cys_pep_sf"/>
</dbReference>
<dbReference type="STRING" id="670483.S7QN63"/>
<dbReference type="SUPFAM" id="SSF54001">
    <property type="entry name" value="Cysteine proteinases"/>
    <property type="match status" value="1"/>
</dbReference>
<dbReference type="KEGG" id="gtr:GLOTRDRAFT_32909"/>
<dbReference type="GeneID" id="19305456"/>
<protein>
    <submittedName>
        <fullName evidence="6">Cysteine proteinase</fullName>
    </submittedName>
</protein>
<sequence length="287" mass="33924">MYVICSPRPPKPFIPSFDQLRISARSKDNAIEHLLRPKRSPLPTSLPPEDEAQVEAFLSDQAFRVKCGRETVVHKDLQRLRPCQWLNDEIINFYGALIMARWEAEKKNRVAEKENRKKSSRPGHQLLDVHYFSTFFWTKLVDQGYEMGRLAKWTKMFDIFAKDVVVMAVNHSNSHWTAAAINFRKKRFESYDSMGFSREAVFRYLRVFIDTEHRLRKKQPFDFTGWEDYTLSSTPQQENGYDCGVFTCQFMESLSRGEESFNFTQSNMPYLRKRMIWEIGNTKLRDD</sequence>
<keyword evidence="7" id="KW-1185">Reference proteome</keyword>
<evidence type="ECO:0000256" key="1">
    <source>
        <dbReference type="ARBA" id="ARBA00005234"/>
    </source>
</evidence>
<evidence type="ECO:0000313" key="7">
    <source>
        <dbReference type="Proteomes" id="UP000030669"/>
    </source>
</evidence>
<dbReference type="GO" id="GO:0016929">
    <property type="term" value="F:deSUMOylase activity"/>
    <property type="evidence" value="ECO:0007669"/>
    <property type="project" value="TreeGrafter"/>
</dbReference>
<dbReference type="PANTHER" id="PTHR12606">
    <property type="entry name" value="SENTRIN/SUMO-SPECIFIC PROTEASE"/>
    <property type="match status" value="1"/>
</dbReference>
<dbReference type="RefSeq" id="XP_007860318.1">
    <property type="nucleotide sequence ID" value="XM_007862127.1"/>
</dbReference>
<keyword evidence="3" id="KW-0378">Hydrolase</keyword>
<dbReference type="GO" id="GO:0016926">
    <property type="term" value="P:protein desumoylation"/>
    <property type="evidence" value="ECO:0007669"/>
    <property type="project" value="TreeGrafter"/>
</dbReference>
<dbReference type="EMBL" id="KB469296">
    <property type="protein sequence ID" value="EPQ60948.1"/>
    <property type="molecule type" value="Genomic_DNA"/>
</dbReference>
<evidence type="ECO:0000256" key="3">
    <source>
        <dbReference type="ARBA" id="ARBA00022801"/>
    </source>
</evidence>
<dbReference type="GO" id="GO:0005634">
    <property type="term" value="C:nucleus"/>
    <property type="evidence" value="ECO:0007669"/>
    <property type="project" value="TreeGrafter"/>
</dbReference>
<dbReference type="GO" id="GO:0006508">
    <property type="term" value="P:proteolysis"/>
    <property type="evidence" value="ECO:0007669"/>
    <property type="project" value="UniProtKB-KW"/>
</dbReference>
<proteinExistence type="inferred from homology"/>
<name>S7QN63_GLOTA</name>
<dbReference type="OrthoDB" id="1939479at2759"/>
<comment type="similarity">
    <text evidence="1">Belongs to the peptidase C48 family.</text>
</comment>
<dbReference type="PROSITE" id="PS50600">
    <property type="entry name" value="ULP_PROTEASE"/>
    <property type="match status" value="1"/>
</dbReference>
<evidence type="ECO:0000256" key="2">
    <source>
        <dbReference type="ARBA" id="ARBA00022670"/>
    </source>
</evidence>
<feature type="domain" description="Ubiquitin-like protease family profile" evidence="5">
    <location>
        <begin position="70"/>
        <end position="254"/>
    </location>
</feature>
<evidence type="ECO:0000259" key="5">
    <source>
        <dbReference type="PROSITE" id="PS50600"/>
    </source>
</evidence>
<keyword evidence="4" id="KW-0788">Thiol protease</keyword>
<gene>
    <name evidence="6" type="ORF">GLOTRDRAFT_32909</name>
</gene>
<dbReference type="eggNOG" id="KOG0778">
    <property type="taxonomic scope" value="Eukaryota"/>
</dbReference>
<dbReference type="PANTHER" id="PTHR12606:SF141">
    <property type="entry name" value="GH15225P-RELATED"/>
    <property type="match status" value="1"/>
</dbReference>
<dbReference type="OMA" id="DRAANSQ"/>